<dbReference type="Pfam" id="PF01392">
    <property type="entry name" value="Fz"/>
    <property type="match status" value="1"/>
</dbReference>
<dbReference type="Gene3D" id="1.10.2000.10">
    <property type="entry name" value="Frizzled cysteine-rich domain"/>
    <property type="match status" value="1"/>
</dbReference>
<evidence type="ECO:0000256" key="3">
    <source>
        <dbReference type="ARBA" id="ARBA00022687"/>
    </source>
</evidence>
<keyword evidence="8" id="KW-0732">Signal</keyword>
<dbReference type="PANTHER" id="PTHR11309:SF148">
    <property type="entry name" value="SECRETED FRIZZLED-RELATED PROTEIN 1"/>
    <property type="match status" value="1"/>
</dbReference>
<evidence type="ECO:0000256" key="2">
    <source>
        <dbReference type="ARBA" id="ARBA00022473"/>
    </source>
</evidence>
<dbReference type="PROSITE" id="PS50038">
    <property type="entry name" value="FZ"/>
    <property type="match status" value="1"/>
</dbReference>
<name>A0A1I8BVX7_MELHA</name>
<dbReference type="GO" id="GO:0005615">
    <property type="term" value="C:extracellular space"/>
    <property type="evidence" value="ECO:0007669"/>
    <property type="project" value="TreeGrafter"/>
</dbReference>
<dbReference type="SUPFAM" id="SSF50242">
    <property type="entry name" value="TIMP-like"/>
    <property type="match status" value="1"/>
</dbReference>
<evidence type="ECO:0000256" key="8">
    <source>
        <dbReference type="SAM" id="SignalP"/>
    </source>
</evidence>
<evidence type="ECO:0000313" key="12">
    <source>
        <dbReference type="WBParaSite" id="MhA1_Contig645.frz3.fgene1"/>
    </source>
</evidence>
<keyword evidence="3" id="KW-0879">Wnt signaling pathway</keyword>
<dbReference type="OMA" id="ILPWKKE"/>
<feature type="region of interest" description="Disordered" evidence="7">
    <location>
        <begin position="179"/>
        <end position="200"/>
    </location>
</feature>
<dbReference type="GO" id="GO:0017147">
    <property type="term" value="F:Wnt-protein binding"/>
    <property type="evidence" value="ECO:0007669"/>
    <property type="project" value="TreeGrafter"/>
</dbReference>
<evidence type="ECO:0000256" key="7">
    <source>
        <dbReference type="SAM" id="MobiDB-lite"/>
    </source>
</evidence>
<dbReference type="Proteomes" id="UP000095281">
    <property type="component" value="Unplaced"/>
</dbReference>
<keyword evidence="4" id="KW-0221">Differentiation</keyword>
<dbReference type="WBParaSite" id="MhA1_Contig645.frz3.fgene1">
    <property type="protein sequence ID" value="MhA1_Contig645.frz3.fgene1"/>
    <property type="gene ID" value="MhA1_Contig645.frz3.fgene1"/>
</dbReference>
<keyword evidence="5 6" id="KW-1015">Disulfide bond</keyword>
<dbReference type="PROSITE" id="PS50189">
    <property type="entry name" value="NTR"/>
    <property type="match status" value="1"/>
</dbReference>
<evidence type="ECO:0000256" key="5">
    <source>
        <dbReference type="ARBA" id="ARBA00023157"/>
    </source>
</evidence>
<feature type="domain" description="FZ" evidence="9">
    <location>
        <begin position="44"/>
        <end position="181"/>
    </location>
</feature>
<dbReference type="GO" id="GO:0060070">
    <property type="term" value="P:canonical Wnt signaling pathway"/>
    <property type="evidence" value="ECO:0007669"/>
    <property type="project" value="TreeGrafter"/>
</dbReference>
<evidence type="ECO:0000259" key="10">
    <source>
        <dbReference type="PROSITE" id="PS50189"/>
    </source>
</evidence>
<dbReference type="InterPro" id="IPR015526">
    <property type="entry name" value="Frizzled/SFRP"/>
</dbReference>
<evidence type="ECO:0000256" key="4">
    <source>
        <dbReference type="ARBA" id="ARBA00022782"/>
    </source>
</evidence>
<accession>A0A1I8BVX7</accession>
<reference evidence="12" key="1">
    <citation type="submission" date="2016-11" db="UniProtKB">
        <authorList>
            <consortium name="WormBaseParasite"/>
        </authorList>
    </citation>
    <scope>IDENTIFICATION</scope>
</reference>
<dbReference type="AlphaFoldDB" id="A0A1I8BVX7"/>
<dbReference type="PANTHER" id="PTHR11309">
    <property type="entry name" value="FRIZZLED"/>
    <property type="match status" value="1"/>
</dbReference>
<evidence type="ECO:0000256" key="1">
    <source>
        <dbReference type="ARBA" id="ARBA00010054"/>
    </source>
</evidence>
<evidence type="ECO:0000313" key="11">
    <source>
        <dbReference type="Proteomes" id="UP000095281"/>
    </source>
</evidence>
<comment type="similarity">
    <text evidence="1">Belongs to the secreted frizzled-related protein (sFRP) family.</text>
</comment>
<evidence type="ECO:0000259" key="9">
    <source>
        <dbReference type="PROSITE" id="PS50038"/>
    </source>
</evidence>
<feature type="chain" id="PRO_5009316220" evidence="8">
    <location>
        <begin position="17"/>
        <end position="383"/>
    </location>
</feature>
<dbReference type="SUPFAM" id="SSF63501">
    <property type="entry name" value="Frizzled cysteine-rich domain"/>
    <property type="match status" value="1"/>
</dbReference>
<comment type="caution">
    <text evidence="6">Lacks conserved residue(s) required for the propagation of feature annotation.</text>
</comment>
<dbReference type="InterPro" id="IPR036790">
    <property type="entry name" value="Frizzled_dom_sf"/>
</dbReference>
<dbReference type="SMART" id="SM00063">
    <property type="entry name" value="FRI"/>
    <property type="match status" value="1"/>
</dbReference>
<keyword evidence="11" id="KW-1185">Reference proteome</keyword>
<dbReference type="GO" id="GO:0035567">
    <property type="term" value="P:non-canonical Wnt signaling pathway"/>
    <property type="evidence" value="ECO:0007669"/>
    <property type="project" value="TreeGrafter"/>
</dbReference>
<feature type="signal peptide" evidence="8">
    <location>
        <begin position="1"/>
        <end position="16"/>
    </location>
</feature>
<dbReference type="InterPro" id="IPR001134">
    <property type="entry name" value="Netrin_domain"/>
</dbReference>
<dbReference type="GO" id="GO:0030154">
    <property type="term" value="P:cell differentiation"/>
    <property type="evidence" value="ECO:0007669"/>
    <property type="project" value="UniProtKB-KW"/>
</dbReference>
<feature type="disulfide bond" evidence="6">
    <location>
        <begin position="59"/>
        <end position="105"/>
    </location>
</feature>
<keyword evidence="2" id="KW-0217">Developmental protein</keyword>
<protein>
    <submittedName>
        <fullName evidence="12">FZ domain-containing protein</fullName>
    </submittedName>
</protein>
<dbReference type="InterPro" id="IPR008993">
    <property type="entry name" value="TIMP-like_OB-fold"/>
</dbReference>
<dbReference type="InterPro" id="IPR020067">
    <property type="entry name" value="Frizzled_dom"/>
</dbReference>
<feature type="domain" description="NTR" evidence="10">
    <location>
        <begin position="215"/>
        <end position="358"/>
    </location>
</feature>
<evidence type="ECO:0000256" key="6">
    <source>
        <dbReference type="PROSITE-ProRule" id="PRU00090"/>
    </source>
</evidence>
<sequence>MFIPFILFFLRQSVFALSGGQWSILASSPHSTTNNNWIQEQRNQETSKCLNITERFTLCYGMQYKTMRLPNLLEHETMEEAIQQSSAWISLFRLHCHAHTKLFLCSLFAPICLPQIEKPIHPCESLCNAVKEVKEMLIVQTIYLNNLIKGCAARMEKYGFPWPEMLNCSKFPSDNDLCIKPPSTPTTDDVETEGEEEKRRKYPQPLLANVKGQICKSCAQVATFENLMDNFCRSSYVLKVRVRPINSTYMAIIKRMRIFKSSTSSASASIGGKSKDPFEEKHILIKLSEHGETRCYCPFAELNTSSLQGESKERHLTFLVMASEKRRNGELLNAKLIVPWRQEKSFKTAIRRFKKVNCNTLGREIRESVLNQMFRRKINRGRN</sequence>
<proteinExistence type="inferred from homology"/>
<organism evidence="11 12">
    <name type="scientific">Meloidogyne hapla</name>
    <name type="common">Root-knot nematode worm</name>
    <dbReference type="NCBI Taxonomy" id="6305"/>
    <lineage>
        <taxon>Eukaryota</taxon>
        <taxon>Metazoa</taxon>
        <taxon>Ecdysozoa</taxon>
        <taxon>Nematoda</taxon>
        <taxon>Chromadorea</taxon>
        <taxon>Rhabditida</taxon>
        <taxon>Tylenchina</taxon>
        <taxon>Tylenchomorpha</taxon>
        <taxon>Tylenchoidea</taxon>
        <taxon>Meloidogynidae</taxon>
        <taxon>Meloidogyninae</taxon>
        <taxon>Meloidogyne</taxon>
    </lineage>
</organism>